<feature type="domain" description="N-terminal" evidence="1">
    <location>
        <begin position="11"/>
        <end position="137"/>
    </location>
</feature>
<dbReference type="AlphaFoldDB" id="A0ABD7EYL2"/>
<evidence type="ECO:0000313" key="3">
    <source>
        <dbReference type="EMBL" id="QXW90655.1"/>
    </source>
</evidence>
<protein>
    <submittedName>
        <fullName evidence="3">DUF1738 domain-containing protein</fullName>
    </submittedName>
</protein>
<dbReference type="RefSeq" id="WP_107769513.1">
    <property type="nucleotide sequence ID" value="NZ_CP079818.1"/>
</dbReference>
<name>A0ABD7EYL2_NEIPE</name>
<evidence type="ECO:0000313" key="4">
    <source>
        <dbReference type="Proteomes" id="UP000825360"/>
    </source>
</evidence>
<proteinExistence type="predicted"/>
<sequence length="411" mass="47958">MTERKKSHQEEYAEKIAKELIERLKQGTAPFQLPWQPDMGRDFPFNPVSGTEYSGMNRLNLMIQGYSDPRWMTYKQAQSVNAQVRKGERGTGLVRLITHTEKIQKDEKGKIIRDENGEPVKERIQLENPYFKSFTVFNAEQIDGLPAWEKAPPVWIDHDRAEKLLKASGAVIHHRGNDAYYNRTRDFIVLPPKERFFGQGEYYAVALHELGHWTGHADRLNRDMGGRFGDSSYAREELRAEISSMMMSRELGLPHNPDRHAGYVGDWVKVLTEEPMEILKASQDAAKIKEFIFSFEKQIEIDREQNQSIDQATNTTRPSENEKFVEPGNQTLEERVQAAKERYEDRFSEISANDQKKYRHLEEGMEKLIKGLPEHTQAQVRFHFYQSQYEHMSVKNELEQSPPQQEMFYGR</sequence>
<dbReference type="KEGG" id="npf:LPB400_01025"/>
<evidence type="ECO:0000259" key="2">
    <source>
        <dbReference type="Pfam" id="PF18818"/>
    </source>
</evidence>
<feature type="domain" description="Polyvalent protein metallopeptidase" evidence="2">
    <location>
        <begin position="160"/>
        <end position="283"/>
    </location>
</feature>
<organism evidence="3 4">
    <name type="scientific">Neisseria perflava</name>
    <dbReference type="NCBI Taxonomy" id="33053"/>
    <lineage>
        <taxon>Bacteria</taxon>
        <taxon>Pseudomonadati</taxon>
        <taxon>Pseudomonadota</taxon>
        <taxon>Betaproteobacteria</taxon>
        <taxon>Neisseriales</taxon>
        <taxon>Neisseriaceae</taxon>
        <taxon>Neisseria</taxon>
    </lineage>
</organism>
<dbReference type="InterPro" id="IPR013610">
    <property type="entry name" value="ArdC_N"/>
</dbReference>
<dbReference type="InterPro" id="IPR041459">
    <property type="entry name" value="MPTase-PolyVal"/>
</dbReference>
<reference evidence="3 4" key="1">
    <citation type="submission" date="2021-07" db="EMBL/GenBank/DDBJ databases">
        <title>Genome sequencing of Neisseria perflava LPB0400.</title>
        <authorList>
            <person name="Kim J."/>
        </authorList>
    </citation>
    <scope>NUCLEOTIDE SEQUENCE [LARGE SCALE GENOMIC DNA]</scope>
    <source>
        <strain evidence="3 4">LPB0400</strain>
    </source>
</reference>
<dbReference type="Pfam" id="PF08401">
    <property type="entry name" value="ArdcN"/>
    <property type="match status" value="1"/>
</dbReference>
<evidence type="ECO:0000259" key="1">
    <source>
        <dbReference type="Pfam" id="PF08401"/>
    </source>
</evidence>
<dbReference type="Proteomes" id="UP000825360">
    <property type="component" value="Chromosome"/>
</dbReference>
<gene>
    <name evidence="3" type="ORF">LPB400_01025</name>
</gene>
<dbReference type="Pfam" id="PF18818">
    <property type="entry name" value="MPTase-PolyVal"/>
    <property type="match status" value="1"/>
</dbReference>
<accession>A0ABD7EYL2</accession>
<dbReference type="EMBL" id="CP079818">
    <property type="protein sequence ID" value="QXW90655.1"/>
    <property type="molecule type" value="Genomic_DNA"/>
</dbReference>